<sequence>MIDPFVFQLEDSMPLADDDPLVRDAFDAFYGYSEVLRRFLAVLATKSCLPTGMVCAIFPTTARNTIKPSVTTLRGKTKELADAWAEYIDGASETDLLLCDVVIGFLGGALPGK</sequence>
<accession>A0AAN7AZB9</accession>
<proteinExistence type="predicted"/>
<dbReference type="EMBL" id="MU858328">
    <property type="protein sequence ID" value="KAK4207006.1"/>
    <property type="molecule type" value="Genomic_DNA"/>
</dbReference>
<dbReference type="AlphaFoldDB" id="A0AAN7AZB9"/>
<reference evidence="1" key="2">
    <citation type="submission" date="2023-05" db="EMBL/GenBank/DDBJ databases">
        <authorList>
            <consortium name="Lawrence Berkeley National Laboratory"/>
            <person name="Steindorff A."/>
            <person name="Hensen N."/>
            <person name="Bonometti L."/>
            <person name="Westerberg I."/>
            <person name="Brannstrom I.O."/>
            <person name="Guillou S."/>
            <person name="Cros-Aarteil S."/>
            <person name="Calhoun S."/>
            <person name="Haridas S."/>
            <person name="Kuo A."/>
            <person name="Mondo S."/>
            <person name="Pangilinan J."/>
            <person name="Riley R."/>
            <person name="Labutti K."/>
            <person name="Andreopoulos B."/>
            <person name="Lipzen A."/>
            <person name="Chen C."/>
            <person name="Yanf M."/>
            <person name="Daum C."/>
            <person name="Ng V."/>
            <person name="Clum A."/>
            <person name="Ohm R."/>
            <person name="Martin F."/>
            <person name="Silar P."/>
            <person name="Natvig D."/>
            <person name="Lalanne C."/>
            <person name="Gautier V."/>
            <person name="Ament-Velasquez S.L."/>
            <person name="Kruys A."/>
            <person name="Hutchinson M.I."/>
            <person name="Powell A.J."/>
            <person name="Barry K."/>
            <person name="Miller A.N."/>
            <person name="Grigoriev I.V."/>
            <person name="Debuchy R."/>
            <person name="Gladieux P."/>
            <person name="Thoren M.H."/>
            <person name="Johannesson H."/>
        </authorList>
    </citation>
    <scope>NUCLEOTIDE SEQUENCE</scope>
    <source>
        <strain evidence="1">PSN293</strain>
    </source>
</reference>
<reference evidence="1" key="1">
    <citation type="journal article" date="2023" name="Mol. Phylogenet. Evol.">
        <title>Genome-scale phylogeny and comparative genomics of the fungal order Sordariales.</title>
        <authorList>
            <person name="Hensen N."/>
            <person name="Bonometti L."/>
            <person name="Westerberg I."/>
            <person name="Brannstrom I.O."/>
            <person name="Guillou S."/>
            <person name="Cros-Aarteil S."/>
            <person name="Calhoun S."/>
            <person name="Haridas S."/>
            <person name="Kuo A."/>
            <person name="Mondo S."/>
            <person name="Pangilinan J."/>
            <person name="Riley R."/>
            <person name="LaButti K."/>
            <person name="Andreopoulos B."/>
            <person name="Lipzen A."/>
            <person name="Chen C."/>
            <person name="Yan M."/>
            <person name="Daum C."/>
            <person name="Ng V."/>
            <person name="Clum A."/>
            <person name="Steindorff A."/>
            <person name="Ohm R.A."/>
            <person name="Martin F."/>
            <person name="Silar P."/>
            <person name="Natvig D.O."/>
            <person name="Lalanne C."/>
            <person name="Gautier V."/>
            <person name="Ament-Velasquez S.L."/>
            <person name="Kruys A."/>
            <person name="Hutchinson M.I."/>
            <person name="Powell A.J."/>
            <person name="Barry K."/>
            <person name="Miller A.N."/>
            <person name="Grigoriev I.V."/>
            <person name="Debuchy R."/>
            <person name="Gladieux P."/>
            <person name="Hiltunen Thoren M."/>
            <person name="Johannesson H."/>
        </authorList>
    </citation>
    <scope>NUCLEOTIDE SEQUENCE</scope>
    <source>
        <strain evidence="1">PSN293</strain>
    </source>
</reference>
<organism evidence="1 2">
    <name type="scientific">Rhypophila decipiens</name>
    <dbReference type="NCBI Taxonomy" id="261697"/>
    <lineage>
        <taxon>Eukaryota</taxon>
        <taxon>Fungi</taxon>
        <taxon>Dikarya</taxon>
        <taxon>Ascomycota</taxon>
        <taxon>Pezizomycotina</taxon>
        <taxon>Sordariomycetes</taxon>
        <taxon>Sordariomycetidae</taxon>
        <taxon>Sordariales</taxon>
        <taxon>Naviculisporaceae</taxon>
        <taxon>Rhypophila</taxon>
    </lineage>
</organism>
<protein>
    <submittedName>
        <fullName evidence="1">Uncharacterized protein</fullName>
    </submittedName>
</protein>
<keyword evidence="2" id="KW-1185">Reference proteome</keyword>
<evidence type="ECO:0000313" key="2">
    <source>
        <dbReference type="Proteomes" id="UP001301769"/>
    </source>
</evidence>
<name>A0AAN7AZB9_9PEZI</name>
<comment type="caution">
    <text evidence="1">The sequence shown here is derived from an EMBL/GenBank/DDBJ whole genome shotgun (WGS) entry which is preliminary data.</text>
</comment>
<dbReference type="Proteomes" id="UP001301769">
    <property type="component" value="Unassembled WGS sequence"/>
</dbReference>
<evidence type="ECO:0000313" key="1">
    <source>
        <dbReference type="EMBL" id="KAK4207006.1"/>
    </source>
</evidence>
<gene>
    <name evidence="1" type="ORF">QBC37DRAFT_380516</name>
</gene>